<evidence type="ECO:0000256" key="10">
    <source>
        <dbReference type="ARBA" id="ARBA00022989"/>
    </source>
</evidence>
<keyword evidence="6 12" id="KW-1003">Cell membrane</keyword>
<evidence type="ECO:0000256" key="3">
    <source>
        <dbReference type="ARBA" id="ARBA00008741"/>
    </source>
</evidence>
<evidence type="ECO:0000313" key="14">
    <source>
        <dbReference type="Proteomes" id="UP001589755"/>
    </source>
</evidence>
<keyword evidence="8 12" id="KW-0812">Transmembrane</keyword>
<evidence type="ECO:0000256" key="12">
    <source>
        <dbReference type="RuleBase" id="RU363101"/>
    </source>
</evidence>
<dbReference type="InterPro" id="IPR007078">
    <property type="entry name" value="Haem_export_protD_CcmD"/>
</dbReference>
<keyword evidence="7 12" id="KW-0997">Cell inner membrane</keyword>
<evidence type="ECO:0000256" key="8">
    <source>
        <dbReference type="ARBA" id="ARBA00022692"/>
    </source>
</evidence>
<evidence type="ECO:0000256" key="11">
    <source>
        <dbReference type="ARBA" id="ARBA00023136"/>
    </source>
</evidence>
<comment type="caution">
    <text evidence="13">The sequence shown here is derived from an EMBL/GenBank/DDBJ whole genome shotgun (WGS) entry which is preliminary data.</text>
</comment>
<evidence type="ECO:0000313" key="13">
    <source>
        <dbReference type="EMBL" id="MFC0209994.1"/>
    </source>
</evidence>
<dbReference type="Proteomes" id="UP001589755">
    <property type="component" value="Unassembled WGS sequence"/>
</dbReference>
<evidence type="ECO:0000256" key="2">
    <source>
        <dbReference type="ARBA" id="ARBA00004377"/>
    </source>
</evidence>
<keyword evidence="14" id="KW-1185">Reference proteome</keyword>
<gene>
    <name evidence="13" type="primary">ccmD</name>
    <name evidence="13" type="ORF">ACFFJ2_16465</name>
</gene>
<evidence type="ECO:0000256" key="4">
    <source>
        <dbReference type="ARBA" id="ARBA00016461"/>
    </source>
</evidence>
<dbReference type="RefSeq" id="WP_261521320.1">
    <property type="nucleotide sequence ID" value="NZ_JAODNW010000017.1"/>
</dbReference>
<accession>A0ABV6DBF9</accession>
<comment type="subcellular location">
    <subcellularLocation>
        <location evidence="2 12">Cell inner membrane</location>
        <topology evidence="2 12">Single-pass membrane protein</topology>
    </subcellularLocation>
</comment>
<evidence type="ECO:0000256" key="6">
    <source>
        <dbReference type="ARBA" id="ARBA00022475"/>
    </source>
</evidence>
<evidence type="ECO:0000256" key="1">
    <source>
        <dbReference type="ARBA" id="ARBA00002442"/>
    </source>
</evidence>
<protein>
    <recommendedName>
        <fullName evidence="4 12">Heme exporter protein D</fullName>
    </recommendedName>
</protein>
<keyword evidence="10 12" id="KW-1133">Transmembrane helix</keyword>
<dbReference type="NCBIfam" id="TIGR03141">
    <property type="entry name" value="cytochro_ccmD"/>
    <property type="match status" value="1"/>
</dbReference>
<dbReference type="EMBL" id="JBHLXD010000035">
    <property type="protein sequence ID" value="MFC0209994.1"/>
    <property type="molecule type" value="Genomic_DNA"/>
</dbReference>
<dbReference type="Pfam" id="PF04995">
    <property type="entry name" value="CcmD"/>
    <property type="match status" value="1"/>
</dbReference>
<keyword evidence="5 12" id="KW-0813">Transport</keyword>
<evidence type="ECO:0000256" key="5">
    <source>
        <dbReference type="ARBA" id="ARBA00022448"/>
    </source>
</evidence>
<organism evidence="13 14">
    <name type="scientific">Chelativorans intermedius</name>
    <dbReference type="NCBI Taxonomy" id="515947"/>
    <lineage>
        <taxon>Bacteria</taxon>
        <taxon>Pseudomonadati</taxon>
        <taxon>Pseudomonadota</taxon>
        <taxon>Alphaproteobacteria</taxon>
        <taxon>Hyphomicrobiales</taxon>
        <taxon>Phyllobacteriaceae</taxon>
        <taxon>Chelativorans</taxon>
    </lineage>
</organism>
<feature type="transmembrane region" description="Helical" evidence="12">
    <location>
        <begin position="6"/>
        <end position="27"/>
    </location>
</feature>
<evidence type="ECO:0000256" key="7">
    <source>
        <dbReference type="ARBA" id="ARBA00022519"/>
    </source>
</evidence>
<reference evidence="13 14" key="1">
    <citation type="submission" date="2024-09" db="EMBL/GenBank/DDBJ databases">
        <authorList>
            <person name="Sun Q."/>
            <person name="Mori K."/>
        </authorList>
    </citation>
    <scope>NUCLEOTIDE SEQUENCE [LARGE SCALE GENOMIC DNA]</scope>
    <source>
        <strain evidence="13 14">CCM 8543</strain>
    </source>
</reference>
<sequence length="55" mass="5968">MSHVAYVAAAYAASAIAIAGLAMWIVLDQRAQKRALQALEARGIRRRSTDGRRGQ</sequence>
<keyword evidence="9 12" id="KW-0201">Cytochrome c-type biogenesis</keyword>
<keyword evidence="11 12" id="KW-0472">Membrane</keyword>
<name>A0ABV6DBF9_9HYPH</name>
<evidence type="ECO:0000256" key="9">
    <source>
        <dbReference type="ARBA" id="ARBA00022748"/>
    </source>
</evidence>
<proteinExistence type="inferred from homology"/>
<comment type="function">
    <text evidence="1 12">Required for the export of heme to the periplasm for the biogenesis of c-type cytochromes.</text>
</comment>
<comment type="similarity">
    <text evidence="3 12">Belongs to the CcmD/CycX/HelD family.</text>
</comment>